<keyword evidence="1" id="KW-1133">Transmembrane helix</keyword>
<evidence type="ECO:0000313" key="3">
    <source>
        <dbReference type="Proteomes" id="UP000536835"/>
    </source>
</evidence>
<dbReference type="RefSeq" id="WP_173199095.1">
    <property type="nucleotide sequence ID" value="NZ_JABFCX010000003.1"/>
</dbReference>
<accession>A0A7Y3W5E4</accession>
<reference evidence="2 3" key="1">
    <citation type="submission" date="2020-05" db="EMBL/GenBank/DDBJ databases">
        <title>Parvularcula mediterraneae sp. nov., isolated from polypropylene straw from shallow seawater of the seashore of Laganas in Zakynthos island, Greece.</title>
        <authorList>
            <person name="Szabo I."/>
            <person name="Al-Omari J."/>
            <person name="Rado J."/>
            <person name="Szerdahelyi G.S."/>
        </authorList>
    </citation>
    <scope>NUCLEOTIDE SEQUENCE [LARGE SCALE GENOMIC DNA]</scope>
    <source>
        <strain evidence="2 3">ZS-1/3</strain>
    </source>
</reference>
<protein>
    <submittedName>
        <fullName evidence="2">Uncharacterized protein</fullName>
    </submittedName>
</protein>
<keyword evidence="3" id="KW-1185">Reference proteome</keyword>
<feature type="transmembrane region" description="Helical" evidence="1">
    <location>
        <begin position="14"/>
        <end position="34"/>
    </location>
</feature>
<keyword evidence="1" id="KW-0812">Transmembrane</keyword>
<name>A0A7Y3W5E4_9PROT</name>
<dbReference type="EMBL" id="JABFCX010000003">
    <property type="protein sequence ID" value="NNU16539.1"/>
    <property type="molecule type" value="Genomic_DNA"/>
</dbReference>
<sequence length="248" mass="27570">MFEFSLERTSIRNVFVVVLVLIASSAVGFFAGAMQPEAARRFSSMFRPEKAFEGSWICVESCSDTTMSIVLRRDSLWLVSSRGVLRELVFVQRDRSIQMVGLPHRGSIASDTGTLEFGNYGTWVRTENFTPEYRQASFCSSLDAFSGVSIAILPTPGAMNAALEMKAFLQSSIPDGTFVVDETWRGSTYVEGGLVAFAKQKSADRASQIAGLFSEGRIEYMLEPIWENPMNRDFFIVIRKWDGPGTCS</sequence>
<organism evidence="2 3">
    <name type="scientific">Parvularcula mediterranea</name>
    <dbReference type="NCBI Taxonomy" id="2732508"/>
    <lineage>
        <taxon>Bacteria</taxon>
        <taxon>Pseudomonadati</taxon>
        <taxon>Pseudomonadota</taxon>
        <taxon>Alphaproteobacteria</taxon>
        <taxon>Parvularculales</taxon>
        <taxon>Parvularculaceae</taxon>
        <taxon>Parvularcula</taxon>
    </lineage>
</organism>
<evidence type="ECO:0000313" key="2">
    <source>
        <dbReference type="EMBL" id="NNU16539.1"/>
    </source>
</evidence>
<keyword evidence="1" id="KW-0472">Membrane</keyword>
<evidence type="ECO:0000256" key="1">
    <source>
        <dbReference type="SAM" id="Phobius"/>
    </source>
</evidence>
<dbReference type="AlphaFoldDB" id="A0A7Y3W5E4"/>
<dbReference type="Proteomes" id="UP000536835">
    <property type="component" value="Unassembled WGS sequence"/>
</dbReference>
<gene>
    <name evidence="2" type="ORF">HK107_09425</name>
</gene>
<comment type="caution">
    <text evidence="2">The sequence shown here is derived from an EMBL/GenBank/DDBJ whole genome shotgun (WGS) entry which is preliminary data.</text>
</comment>
<proteinExistence type="predicted"/>